<evidence type="ECO:0000256" key="1">
    <source>
        <dbReference type="SAM" id="Coils"/>
    </source>
</evidence>
<gene>
    <name evidence="2" type="ordered locus">TherJR_1064</name>
</gene>
<keyword evidence="3" id="KW-1185">Reference proteome</keyword>
<dbReference type="HOGENOM" id="CLU_177614_0_0_9"/>
<keyword evidence="1" id="KW-0175">Coiled coil</keyword>
<reference evidence="2 3" key="1">
    <citation type="submission" date="2010-05" db="EMBL/GenBank/DDBJ databases">
        <title>Complete sequence of Thermincola sp. JR.</title>
        <authorList>
            <consortium name="US DOE Joint Genome Institute"/>
            <person name="Lucas S."/>
            <person name="Copeland A."/>
            <person name="Lapidus A."/>
            <person name="Cheng J.-F."/>
            <person name="Bruce D."/>
            <person name="Goodwin L."/>
            <person name="Pitluck S."/>
            <person name="Chertkov O."/>
            <person name="Detter J.C."/>
            <person name="Han C."/>
            <person name="Tapia R."/>
            <person name="Land M."/>
            <person name="Hauser L."/>
            <person name="Kyrpides N."/>
            <person name="Mikhailova N."/>
            <person name="Hazen T.C."/>
            <person name="Woyke T."/>
        </authorList>
    </citation>
    <scope>NUCLEOTIDE SEQUENCE [LARGE SCALE GENOMIC DNA]</scope>
    <source>
        <strain evidence="2 3">JR</strain>
    </source>
</reference>
<dbReference type="STRING" id="635013.TherJR_1064"/>
<dbReference type="KEGG" id="tjr:TherJR_1064"/>
<feature type="coiled-coil region" evidence="1">
    <location>
        <begin position="14"/>
        <end position="41"/>
    </location>
</feature>
<proteinExistence type="predicted"/>
<evidence type="ECO:0000313" key="3">
    <source>
        <dbReference type="Proteomes" id="UP000002377"/>
    </source>
</evidence>
<dbReference type="OrthoDB" id="1809916at2"/>
<protein>
    <submittedName>
        <fullName evidence="2">Uncharacterized protein</fullName>
    </submittedName>
</protein>
<accession>D5XE58</accession>
<dbReference type="Proteomes" id="UP000002377">
    <property type="component" value="Chromosome"/>
</dbReference>
<dbReference type="RefSeq" id="WP_013119948.1">
    <property type="nucleotide sequence ID" value="NC_014152.1"/>
</dbReference>
<organism evidence="2 3">
    <name type="scientific">Thermincola potens (strain JR)</name>
    <dbReference type="NCBI Taxonomy" id="635013"/>
    <lineage>
        <taxon>Bacteria</taxon>
        <taxon>Bacillati</taxon>
        <taxon>Bacillota</taxon>
        <taxon>Clostridia</taxon>
        <taxon>Eubacteriales</taxon>
        <taxon>Thermincolaceae</taxon>
        <taxon>Thermincola</taxon>
    </lineage>
</organism>
<name>D5XE58_THEPJ</name>
<dbReference type="EMBL" id="CP002028">
    <property type="protein sequence ID" value="ADG81929.1"/>
    <property type="molecule type" value="Genomic_DNA"/>
</dbReference>
<dbReference type="AlphaFoldDB" id="D5XE58"/>
<evidence type="ECO:0000313" key="2">
    <source>
        <dbReference type="EMBL" id="ADG81929.1"/>
    </source>
</evidence>
<sequence length="82" mass="9789">MDNEQFQEFVVKHLMKLTDKVSSMEDKVSSMENDIALLKSTVLRIETRMEHEIIDKIRILFDGYLQHDRRLDRIEKKLGINI</sequence>